<dbReference type="KEGG" id="tra:Trad_2441"/>
<proteinExistence type="predicted"/>
<dbReference type="CDD" id="cd14748">
    <property type="entry name" value="PBP2_UgpB"/>
    <property type="match status" value="1"/>
</dbReference>
<feature type="signal peptide" evidence="1">
    <location>
        <begin position="1"/>
        <end position="27"/>
    </location>
</feature>
<protein>
    <submittedName>
        <fullName evidence="2">Extracellular solute-binding protein family 1</fullName>
    </submittedName>
</protein>
<name>D7CT87_TRURR</name>
<sequence>MSRPSRLLLACALSAATLVPTAGSAQEAPPLNPEVAGEVELWHFWGSPTRRNALRRVLAICQEALPNVRVTEVFKPWGDIWTANIAAVSAGSGMPDVIVSDRPQLPREAAEGIQQSLQALIERDGLSEDAFWPFTWQETLYEGESYGVPFETDVRVMYYNKTLFEQAGLDPEDPPATWAELEAAADALDRVADNGALERLAIDPLRGNGTPGIWVLNNGHQWVQDGRPVVDDPAVAETLEWLKGWVERYGGWRQLSQFQATVGAPPNDYFMSGKVAMIVETAGYSSILNFYRPQIALDNGESVELEWGVAPIPHNEGAESVSDSGGFALSIPTGAENVEPAWELIKCATGPEAQTSWARDTYAIPTRRDAARDPVLMADPNWASYIEAVEAVRPENRTFVPAYANWQQELDRQYERIWSGELEVEAALEEAQRLIDTTLEQNQ</sequence>
<dbReference type="AlphaFoldDB" id="D7CT87"/>
<dbReference type="SUPFAM" id="SSF53850">
    <property type="entry name" value="Periplasmic binding protein-like II"/>
    <property type="match status" value="1"/>
</dbReference>
<dbReference type="InterPro" id="IPR050490">
    <property type="entry name" value="Bact_solute-bd_prot1"/>
</dbReference>
<keyword evidence="3" id="KW-1185">Reference proteome</keyword>
<keyword evidence="1" id="KW-0732">Signal</keyword>
<dbReference type="Pfam" id="PF13416">
    <property type="entry name" value="SBP_bac_8"/>
    <property type="match status" value="1"/>
</dbReference>
<dbReference type="InterPro" id="IPR006059">
    <property type="entry name" value="SBP"/>
</dbReference>
<evidence type="ECO:0000313" key="3">
    <source>
        <dbReference type="Proteomes" id="UP000000379"/>
    </source>
</evidence>
<dbReference type="Proteomes" id="UP000000379">
    <property type="component" value="Chromosome"/>
</dbReference>
<dbReference type="eggNOG" id="COG1653">
    <property type="taxonomic scope" value="Bacteria"/>
</dbReference>
<reference evidence="2 3" key="2">
    <citation type="journal article" date="2011" name="Stand. Genomic Sci.">
        <title>Complete genome sequence of Truepera radiovictrix type strain (RQ-24).</title>
        <authorList>
            <person name="Ivanova N."/>
            <person name="Rohde C."/>
            <person name="Munk C."/>
            <person name="Nolan M."/>
            <person name="Lucas S."/>
            <person name="Del Rio T.G."/>
            <person name="Tice H."/>
            <person name="Deshpande S."/>
            <person name="Cheng J.F."/>
            <person name="Tapia R."/>
            <person name="Han C."/>
            <person name="Goodwin L."/>
            <person name="Pitluck S."/>
            <person name="Liolios K."/>
            <person name="Mavromatis K."/>
            <person name="Mikhailova N."/>
            <person name="Pati A."/>
            <person name="Chen A."/>
            <person name="Palaniappan K."/>
            <person name="Land M."/>
            <person name="Hauser L."/>
            <person name="Chang Y.J."/>
            <person name="Jeffries C.D."/>
            <person name="Brambilla E."/>
            <person name="Rohde M."/>
            <person name="Goker M."/>
            <person name="Tindall B.J."/>
            <person name="Woyke T."/>
            <person name="Bristow J."/>
            <person name="Eisen J.A."/>
            <person name="Markowitz V."/>
            <person name="Hugenholtz P."/>
            <person name="Kyrpides N.C."/>
            <person name="Klenk H.P."/>
            <person name="Lapidus A."/>
        </authorList>
    </citation>
    <scope>NUCLEOTIDE SEQUENCE [LARGE SCALE GENOMIC DNA]</scope>
    <source>
        <strain evidence="3">DSM 17093 / CIP 108686 / LMG 22925 / RQ-24</strain>
    </source>
</reference>
<evidence type="ECO:0000256" key="1">
    <source>
        <dbReference type="SAM" id="SignalP"/>
    </source>
</evidence>
<dbReference type="EMBL" id="CP002049">
    <property type="protein sequence ID" value="ADI15550.1"/>
    <property type="molecule type" value="Genomic_DNA"/>
</dbReference>
<dbReference type="HOGENOM" id="CLU_031285_10_0_0"/>
<gene>
    <name evidence="2" type="ordered locus">Trad_2441</name>
</gene>
<dbReference type="STRING" id="649638.Trad_2441"/>
<dbReference type="OrthoDB" id="2544341at2"/>
<reference evidence="3" key="1">
    <citation type="submission" date="2010-05" db="EMBL/GenBank/DDBJ databases">
        <title>The complete genome of Truepera radiovictris DSM 17093.</title>
        <authorList>
            <consortium name="US DOE Joint Genome Institute (JGI-PGF)"/>
            <person name="Lucas S."/>
            <person name="Copeland A."/>
            <person name="Lapidus A."/>
            <person name="Glavina del Rio T."/>
            <person name="Dalin E."/>
            <person name="Tice H."/>
            <person name="Bruce D."/>
            <person name="Goodwin L."/>
            <person name="Pitluck S."/>
            <person name="Kyrpides N."/>
            <person name="Mavromatis K."/>
            <person name="Ovchinnikova G."/>
            <person name="Munk A.C."/>
            <person name="Detter J.C."/>
            <person name="Han C."/>
            <person name="Tapia R."/>
            <person name="Land M."/>
            <person name="Hauser L."/>
            <person name="Markowitz V."/>
            <person name="Cheng J.-F."/>
            <person name="Hugenholtz P."/>
            <person name="Woyke T."/>
            <person name="Wu D."/>
            <person name="Tindall B."/>
            <person name="Pomrenke H.G."/>
            <person name="Brambilla E."/>
            <person name="Klenk H.-P."/>
            <person name="Eisen J.A."/>
        </authorList>
    </citation>
    <scope>NUCLEOTIDE SEQUENCE [LARGE SCALE GENOMIC DNA]</scope>
    <source>
        <strain evidence="3">DSM 17093 / CIP 108686 / LMG 22925 / RQ-24</strain>
    </source>
</reference>
<organism evidence="2 3">
    <name type="scientific">Truepera radiovictrix (strain DSM 17093 / CIP 108686 / LMG 22925 / RQ-24)</name>
    <dbReference type="NCBI Taxonomy" id="649638"/>
    <lineage>
        <taxon>Bacteria</taxon>
        <taxon>Thermotogati</taxon>
        <taxon>Deinococcota</taxon>
        <taxon>Deinococci</taxon>
        <taxon>Trueperales</taxon>
        <taxon>Trueperaceae</taxon>
        <taxon>Truepera</taxon>
    </lineage>
</organism>
<dbReference type="PANTHER" id="PTHR43649">
    <property type="entry name" value="ARABINOSE-BINDING PROTEIN-RELATED"/>
    <property type="match status" value="1"/>
</dbReference>
<accession>D7CT87</accession>
<dbReference type="PANTHER" id="PTHR43649:SF12">
    <property type="entry name" value="DIACETYLCHITOBIOSE BINDING PROTEIN DASA"/>
    <property type="match status" value="1"/>
</dbReference>
<feature type="chain" id="PRO_5003094417" evidence="1">
    <location>
        <begin position="28"/>
        <end position="443"/>
    </location>
</feature>
<dbReference type="Gene3D" id="3.40.190.10">
    <property type="entry name" value="Periplasmic binding protein-like II"/>
    <property type="match status" value="1"/>
</dbReference>
<dbReference type="RefSeq" id="WP_013178912.1">
    <property type="nucleotide sequence ID" value="NC_014221.1"/>
</dbReference>
<evidence type="ECO:0000313" key="2">
    <source>
        <dbReference type="EMBL" id="ADI15550.1"/>
    </source>
</evidence>